<evidence type="ECO:0000313" key="3">
    <source>
        <dbReference type="Proteomes" id="UP001176059"/>
    </source>
</evidence>
<dbReference type="GO" id="GO:0031932">
    <property type="term" value="C:TORC2 complex"/>
    <property type="evidence" value="ECO:0007669"/>
    <property type="project" value="TreeGrafter"/>
</dbReference>
<feature type="region of interest" description="Disordered" evidence="1">
    <location>
        <begin position="422"/>
        <end position="469"/>
    </location>
</feature>
<evidence type="ECO:0000256" key="1">
    <source>
        <dbReference type="SAM" id="MobiDB-lite"/>
    </source>
</evidence>
<keyword evidence="3" id="KW-1185">Reference proteome</keyword>
<reference evidence="2" key="2">
    <citation type="journal article" date="2023" name="Proc. Natl. Acad. Sci. U.S.A.">
        <title>A global phylogenomic analysis of the shiitake genus Lentinula.</title>
        <authorList>
            <person name="Sierra-Patev S."/>
            <person name="Min B."/>
            <person name="Naranjo-Ortiz M."/>
            <person name="Looney B."/>
            <person name="Konkel Z."/>
            <person name="Slot J.C."/>
            <person name="Sakamoto Y."/>
            <person name="Steenwyk J.L."/>
            <person name="Rokas A."/>
            <person name="Carro J."/>
            <person name="Camarero S."/>
            <person name="Ferreira P."/>
            <person name="Molpeceres G."/>
            <person name="Ruiz-Duenas F.J."/>
            <person name="Serrano A."/>
            <person name="Henrissat B."/>
            <person name="Drula E."/>
            <person name="Hughes K.W."/>
            <person name="Mata J.L."/>
            <person name="Ishikawa N.K."/>
            <person name="Vargas-Isla R."/>
            <person name="Ushijima S."/>
            <person name="Smith C.A."/>
            <person name="Donoghue J."/>
            <person name="Ahrendt S."/>
            <person name="Andreopoulos W."/>
            <person name="He G."/>
            <person name="LaButti K."/>
            <person name="Lipzen A."/>
            <person name="Ng V."/>
            <person name="Riley R."/>
            <person name="Sandor L."/>
            <person name="Barry K."/>
            <person name="Martinez A.T."/>
            <person name="Xiao Y."/>
            <person name="Gibbons J.G."/>
            <person name="Terashima K."/>
            <person name="Grigoriev I.V."/>
            <person name="Hibbett D."/>
        </authorList>
    </citation>
    <scope>NUCLEOTIDE SEQUENCE</scope>
    <source>
        <strain evidence="2">ET3784</strain>
    </source>
</reference>
<dbReference type="InterPro" id="IPR013745">
    <property type="entry name" value="Bit61/PRR5"/>
</dbReference>
<feature type="region of interest" description="Disordered" evidence="1">
    <location>
        <begin position="166"/>
        <end position="191"/>
    </location>
</feature>
<feature type="compositionally biased region" description="Gly residues" evidence="1">
    <location>
        <begin position="450"/>
        <end position="461"/>
    </location>
</feature>
<evidence type="ECO:0000313" key="2">
    <source>
        <dbReference type="EMBL" id="KAJ3731564.1"/>
    </source>
</evidence>
<dbReference type="GO" id="GO:0038203">
    <property type="term" value="P:TORC2 signaling"/>
    <property type="evidence" value="ECO:0007669"/>
    <property type="project" value="TreeGrafter"/>
</dbReference>
<dbReference type="Proteomes" id="UP001176059">
    <property type="component" value="Unassembled WGS sequence"/>
</dbReference>
<proteinExistence type="predicted"/>
<dbReference type="Pfam" id="PF08539">
    <property type="entry name" value="HbrB"/>
    <property type="match status" value="1"/>
</dbReference>
<gene>
    <name evidence="2" type="ORF">DFJ43DRAFT_1224761</name>
</gene>
<feature type="compositionally biased region" description="Polar residues" evidence="1">
    <location>
        <begin position="488"/>
        <end position="504"/>
    </location>
</feature>
<feature type="region of interest" description="Disordered" evidence="1">
    <location>
        <begin position="310"/>
        <end position="389"/>
    </location>
</feature>
<feature type="compositionally biased region" description="Polar residues" evidence="1">
    <location>
        <begin position="32"/>
        <end position="46"/>
    </location>
</feature>
<feature type="compositionally biased region" description="Polar residues" evidence="1">
    <location>
        <begin position="558"/>
        <end position="569"/>
    </location>
</feature>
<accession>A0AA38MTD9</accession>
<feature type="region of interest" description="Disordered" evidence="1">
    <location>
        <begin position="488"/>
        <end position="514"/>
    </location>
</feature>
<organism evidence="2 3">
    <name type="scientific">Lentinula guzmanii</name>
    <dbReference type="NCBI Taxonomy" id="2804957"/>
    <lineage>
        <taxon>Eukaryota</taxon>
        <taxon>Fungi</taxon>
        <taxon>Dikarya</taxon>
        <taxon>Basidiomycota</taxon>
        <taxon>Agaricomycotina</taxon>
        <taxon>Agaricomycetes</taxon>
        <taxon>Agaricomycetidae</taxon>
        <taxon>Agaricales</taxon>
        <taxon>Marasmiineae</taxon>
        <taxon>Omphalotaceae</taxon>
        <taxon>Lentinula</taxon>
    </lineage>
</organism>
<reference evidence="2" key="1">
    <citation type="submission" date="2022-08" db="EMBL/GenBank/DDBJ databases">
        <authorList>
            <consortium name="DOE Joint Genome Institute"/>
            <person name="Min B."/>
            <person name="Sierra-Patev S."/>
            <person name="Naranjo-Ortiz M."/>
            <person name="Looney B."/>
            <person name="Konkel Z."/>
            <person name="Slot J.C."/>
            <person name="Sakamoto Y."/>
            <person name="Steenwyk J.L."/>
            <person name="Rokas A."/>
            <person name="Carro J."/>
            <person name="Camarero S."/>
            <person name="Ferreira P."/>
            <person name="Molpeceres G."/>
            <person name="Ruiz-duenas F.J."/>
            <person name="Serrano A."/>
            <person name="Henrissat B."/>
            <person name="Drula E."/>
            <person name="Hughes K.W."/>
            <person name="Mata J.L."/>
            <person name="Ishikawa N.K."/>
            <person name="Vargas-Isla R."/>
            <person name="Ushijima S."/>
            <person name="Smith C.A."/>
            <person name="Ahrendt S."/>
            <person name="Andreopoulos W."/>
            <person name="He G."/>
            <person name="LaButti K."/>
            <person name="Lipzen A."/>
            <person name="Ng V."/>
            <person name="Riley R."/>
            <person name="Sandor L."/>
            <person name="Barry K."/>
            <person name="Martinez A.T."/>
            <person name="Xiao Y."/>
            <person name="Gibbons J.G."/>
            <person name="Terashima K."/>
            <person name="Hibbett D.S."/>
            <person name="Grigoriev I.V."/>
        </authorList>
    </citation>
    <scope>NUCLEOTIDE SEQUENCE</scope>
    <source>
        <strain evidence="2">ET3784</strain>
    </source>
</reference>
<feature type="region of interest" description="Disordered" evidence="1">
    <location>
        <begin position="546"/>
        <end position="569"/>
    </location>
</feature>
<protein>
    <submittedName>
        <fullName evidence="2">HbrB-like-domain-containing protein</fullName>
    </submittedName>
</protein>
<dbReference type="AlphaFoldDB" id="A0AA38MTD9"/>
<feature type="compositionally biased region" description="Low complexity" evidence="1">
    <location>
        <begin position="433"/>
        <end position="445"/>
    </location>
</feature>
<name>A0AA38MTD9_9AGAR</name>
<dbReference type="PANTHER" id="PTHR32428:SF2">
    <property type="entry name" value="TARGET OF RAPAMYCIN COMPLEX 2 SUBUNIT BIT61-RELATED"/>
    <property type="match status" value="1"/>
</dbReference>
<feature type="region of interest" description="Disordered" evidence="1">
    <location>
        <begin position="28"/>
        <end position="56"/>
    </location>
</feature>
<dbReference type="PANTHER" id="PTHR32428">
    <property type="entry name" value="TARGET OF RAPAMYCIN COMPLEX 2 SUBUNIT BIT61-RELATED"/>
    <property type="match status" value="1"/>
</dbReference>
<comment type="caution">
    <text evidence="2">The sequence shown here is derived from an EMBL/GenBank/DDBJ whole genome shotgun (WGS) entry which is preliminary data.</text>
</comment>
<dbReference type="EMBL" id="JANVFO010000030">
    <property type="protein sequence ID" value="KAJ3731564.1"/>
    <property type="molecule type" value="Genomic_DNA"/>
</dbReference>
<sequence length="569" mass="60176">MHPTASPSKATYGRTYDSKLVTREMHRLGPVPSSSTSLPNPSITQASTSSSSSSSNDPWGVLHVNLLPLFNGEPLRIPIEDLNLLVKRHISSVVSSAPSKALSTLENDTAELLSSGMVTLNAKLSGIEDDKLISRVVELWGFFWDQVLTYVEGVLLPLQTDPLLSSLHRGPKRPTSPSRQTSGSKQSKPSLSITSSLSISSSYIDVRTVALCSFRDKIILPLSSRLYARLSATSDLDLNKNSHQEPLQETPPRMQQMLLVLSAQSRPRPLTLSLGVAGGSSSLPNLSSGEAAIADLLRIVRSASRLHYQSTFNKPGGSGRSNPGSSASSRHRHPGISNIGSGVGTSGFGTRAPTFLSEGPPRDRRGRIAGKQLTIQGDPSKASGLGIDEGADLDNTRNMAIDAAMFGLTEIERQRERDFLDSLKSPELPPGTPTGSSTTATVTAPRTSIGGWGLGAGNEPGEGGEEDEPLDWDQAQAVVERMVGMTSTHQESNGQPLTSANGLSSPPAGADGEAGMILVPGTLAGLNDRSQSAYAAPAPKPVERAIGKVRPVLRRMTEATTPTLNPTPL</sequence>